<dbReference type="PANTHER" id="PTHR34374:SF1">
    <property type="entry name" value="LARGE RIBOSOMAL RNA SUBUNIT ACCUMULATION PROTEIN YCED HOMOLOG 1, CHLOROPLASTIC"/>
    <property type="match status" value="1"/>
</dbReference>
<accession>A0A2W5Z2J1</accession>
<proteinExistence type="predicted"/>
<comment type="caution">
    <text evidence="1">The sequence shown here is derived from an EMBL/GenBank/DDBJ whole genome shotgun (WGS) entry which is preliminary data.</text>
</comment>
<name>A0A2W5Z2J1_9BACT</name>
<dbReference type="Pfam" id="PF02620">
    <property type="entry name" value="YceD"/>
    <property type="match status" value="1"/>
</dbReference>
<sequence length="170" mass="18113">MAPFVVTVADLLHRPGAHRREQVSGPLDGRGVIGNSVPRDCEVMVDALLEWVCDGILATGTAVAPWRGECRRCLAPVGGELVVEFRELFEQSPREGESYPLRGDHIDLAPLAREAVLCALPLAPLCADDCAGLCPTCGIDLNNGACTCADTPVDPRWAVLDLLRSDLGPS</sequence>
<dbReference type="AlphaFoldDB" id="A0A2W5Z2J1"/>
<dbReference type="Proteomes" id="UP000248724">
    <property type="component" value="Unassembled WGS sequence"/>
</dbReference>
<evidence type="ECO:0000313" key="1">
    <source>
        <dbReference type="EMBL" id="PZR79410.1"/>
    </source>
</evidence>
<dbReference type="PANTHER" id="PTHR34374">
    <property type="entry name" value="LARGE RIBOSOMAL RNA SUBUNIT ACCUMULATION PROTEIN YCED HOMOLOG 1, CHLOROPLASTIC"/>
    <property type="match status" value="1"/>
</dbReference>
<reference evidence="1 2" key="1">
    <citation type="journal article" date="2017" name="Nature">
        <title>Atmospheric trace gases support primary production in Antarctic desert surface soil.</title>
        <authorList>
            <person name="Ji M."/>
            <person name="Greening C."/>
            <person name="Vanwonterghem I."/>
            <person name="Carere C.R."/>
            <person name="Bay S.K."/>
            <person name="Steen J.A."/>
            <person name="Montgomery K."/>
            <person name="Lines T."/>
            <person name="Beardall J."/>
            <person name="van Dorst J."/>
            <person name="Snape I."/>
            <person name="Stott M.B."/>
            <person name="Hugenholtz P."/>
            <person name="Ferrari B.C."/>
        </authorList>
    </citation>
    <scope>NUCLEOTIDE SEQUENCE [LARGE SCALE GENOMIC DNA]</scope>
    <source>
        <strain evidence="1">RRmetagenome_bin12</strain>
    </source>
</reference>
<dbReference type="InterPro" id="IPR003772">
    <property type="entry name" value="YceD"/>
</dbReference>
<dbReference type="EMBL" id="QHBU01000208">
    <property type="protein sequence ID" value="PZR79410.1"/>
    <property type="molecule type" value="Genomic_DNA"/>
</dbReference>
<protein>
    <submittedName>
        <fullName evidence="1">Metal-binding protein</fullName>
    </submittedName>
</protein>
<gene>
    <name evidence="1" type="ORF">DLM65_10795</name>
</gene>
<organism evidence="1 2">
    <name type="scientific">Candidatus Aeolococcus gillhamiae</name>
    <dbReference type="NCBI Taxonomy" id="3127015"/>
    <lineage>
        <taxon>Bacteria</taxon>
        <taxon>Bacillati</taxon>
        <taxon>Candidatus Dormiibacterota</taxon>
        <taxon>Candidatus Dormibacteria</taxon>
        <taxon>Candidatus Aeolococcales</taxon>
        <taxon>Candidatus Aeolococcaceae</taxon>
        <taxon>Candidatus Aeolococcus</taxon>
    </lineage>
</organism>
<evidence type="ECO:0000313" key="2">
    <source>
        <dbReference type="Proteomes" id="UP000248724"/>
    </source>
</evidence>